<keyword evidence="2" id="KW-1185">Reference proteome</keyword>
<dbReference type="Proteomes" id="UP001600888">
    <property type="component" value="Unassembled WGS sequence"/>
</dbReference>
<comment type="caution">
    <text evidence="1">The sequence shown here is derived from an EMBL/GenBank/DDBJ whole genome shotgun (WGS) entry which is preliminary data.</text>
</comment>
<evidence type="ECO:0000313" key="1">
    <source>
        <dbReference type="EMBL" id="KAL2291599.1"/>
    </source>
</evidence>
<sequence>MRDSGCRGRITKTNLNFGICHVDIDCVNATTRACLFSVCRPHLHPPVSPENPKSLSSGHRHCCDQQAHVHTDLDEAV</sequence>
<proteinExistence type="predicted"/>
<protein>
    <submittedName>
        <fullName evidence="1">Uncharacterized protein</fullName>
    </submittedName>
</protein>
<dbReference type="EMBL" id="JBAWTH010000005">
    <property type="protein sequence ID" value="KAL2291599.1"/>
    <property type="molecule type" value="Genomic_DNA"/>
</dbReference>
<organism evidence="1 2">
    <name type="scientific">Diaporthe vaccinii</name>
    <dbReference type="NCBI Taxonomy" id="105482"/>
    <lineage>
        <taxon>Eukaryota</taxon>
        <taxon>Fungi</taxon>
        <taxon>Dikarya</taxon>
        <taxon>Ascomycota</taxon>
        <taxon>Pezizomycotina</taxon>
        <taxon>Sordariomycetes</taxon>
        <taxon>Sordariomycetidae</taxon>
        <taxon>Diaporthales</taxon>
        <taxon>Diaporthaceae</taxon>
        <taxon>Diaporthe</taxon>
        <taxon>Diaporthe eres species complex</taxon>
    </lineage>
</organism>
<gene>
    <name evidence="1" type="ORF">FJTKL_11847</name>
</gene>
<evidence type="ECO:0000313" key="2">
    <source>
        <dbReference type="Proteomes" id="UP001600888"/>
    </source>
</evidence>
<reference evidence="1 2" key="1">
    <citation type="submission" date="2024-03" db="EMBL/GenBank/DDBJ databases">
        <title>A high-quality draft genome sequence of Diaporthe vaccinii, a causative agent of upright dieback and viscid rot disease in cranberry plants.</title>
        <authorList>
            <person name="Sarrasin M."/>
            <person name="Lang B.F."/>
            <person name="Burger G."/>
        </authorList>
    </citation>
    <scope>NUCLEOTIDE SEQUENCE [LARGE SCALE GENOMIC DNA]</scope>
    <source>
        <strain evidence="1 2">IS7</strain>
    </source>
</reference>
<accession>A0ABR4FA71</accession>
<name>A0ABR4FA71_9PEZI</name>